<dbReference type="EMBL" id="QICL01000009">
    <property type="protein sequence ID" value="PXV64736.1"/>
    <property type="molecule type" value="Genomic_DNA"/>
</dbReference>
<dbReference type="Proteomes" id="UP000247973">
    <property type="component" value="Unassembled WGS sequence"/>
</dbReference>
<sequence length="721" mass="82965">MRHILFIFIIAFSIQSINAQKATWIYYPGDFEIWLGNEMQNRRTERGTFFPPFWKMDSHYVLVEFSKKLDLTQPEEVQIYAEGRYNVKLDGKMISGYPTTVTIPAGKHSLNIKVHNQANVPAIYVKGKTVQSDNTWQVTFEDKEWIDESGKASDTSSGTVYLNASSWNFDSPENTPSKFKLATEPMSAVKSEKKNNGTLIDFGKETFGFVKFHNLKGKGNLNIYYGESPEEALSTESCETLDRLTIDNSNAKDLTINDSKAFRYIYIEKDNSLSYDSVSMLYEYLPLDYRGSFRCNDALLNKIWDISAYTMHLTSREFFIDGIKRDRWVWSGDAYQSYLMNYYLFFDSSSVTRTMLNLRGKDPVTSHVNTIMDYTFYWFMGVYDYYQYTGDKTFIEQFYPRMQSLMQYCLSRTNSTGMMEGLSGDWVFIDWADFKMSKTGEVSFEQLLFCRSLETMALCAKLVDNTEDSNKYTSLANNLKSKLFTAFWSGKENAFIHNRENGVQSEQVTPYTNMFAVLFGYLDQDKTNAVKHNVLLNPDALKITTPYMRFYELEALCMLGEQNYVLKEIRDYWGGMLHEGATSFWEKYNPNEKGAEHLAMYGRPFGKSLCHAWGASPIYLFGKYYLGVKPVSPGYETYTIEPNLADLKWIEGKVPTPNGDIYVYCDTKQIKVKSDTGIGKLTVKSKSKPACKDAVINPKGSNTYEVEIQKGKEYTITYKAL</sequence>
<dbReference type="PANTHER" id="PTHR34987">
    <property type="entry name" value="C, PUTATIVE (AFU_ORTHOLOGUE AFUA_3G02880)-RELATED"/>
    <property type="match status" value="1"/>
</dbReference>
<reference evidence="4 5" key="1">
    <citation type="submission" date="2018-03" db="EMBL/GenBank/DDBJ databases">
        <title>Genomic Encyclopedia of Archaeal and Bacterial Type Strains, Phase II (KMG-II): from individual species to whole genera.</title>
        <authorList>
            <person name="Goeker M."/>
        </authorList>
    </citation>
    <scope>NUCLEOTIDE SEQUENCE [LARGE SCALE GENOMIC DNA]</scope>
    <source>
        <strain evidence="4 5">DSM 100214</strain>
    </source>
</reference>
<dbReference type="RefSeq" id="WP_110310454.1">
    <property type="nucleotide sequence ID" value="NZ_QICL01000009.1"/>
</dbReference>
<feature type="domain" description="Alpha-L-rhamnosidase six-hairpin glycosidase" evidence="1">
    <location>
        <begin position="290"/>
        <end position="623"/>
    </location>
</feature>
<evidence type="ECO:0000313" key="4">
    <source>
        <dbReference type="EMBL" id="PXV64736.1"/>
    </source>
</evidence>
<proteinExistence type="predicted"/>
<comment type="caution">
    <text evidence="4">The sequence shown here is derived from an EMBL/GenBank/DDBJ whole genome shotgun (WGS) entry which is preliminary data.</text>
</comment>
<gene>
    <name evidence="4" type="ORF">CLV62_10962</name>
</gene>
<dbReference type="Pfam" id="PF21209">
    <property type="entry name" value="Bac_rhamnosid-like_N"/>
    <property type="match status" value="1"/>
</dbReference>
<dbReference type="GO" id="GO:0005975">
    <property type="term" value="P:carbohydrate metabolic process"/>
    <property type="evidence" value="ECO:0007669"/>
    <property type="project" value="InterPro"/>
</dbReference>
<evidence type="ECO:0000259" key="1">
    <source>
        <dbReference type="Pfam" id="PF17389"/>
    </source>
</evidence>
<dbReference type="SUPFAM" id="SSF48208">
    <property type="entry name" value="Six-hairpin glycosidases"/>
    <property type="match status" value="1"/>
</dbReference>
<evidence type="ECO:0000259" key="2">
    <source>
        <dbReference type="Pfam" id="PF17390"/>
    </source>
</evidence>
<dbReference type="Gene3D" id="1.50.10.10">
    <property type="match status" value="1"/>
</dbReference>
<feature type="domain" description="Alpha-L-rhamnosidase C-terminal" evidence="2">
    <location>
        <begin position="627"/>
        <end position="663"/>
    </location>
</feature>
<dbReference type="InterPro" id="IPR035396">
    <property type="entry name" value="Bac_rhamnosid6H"/>
</dbReference>
<protein>
    <submittedName>
        <fullName evidence="4">Alpha-L-rhamnosidase-like protein</fullName>
    </submittedName>
</protein>
<evidence type="ECO:0000259" key="3">
    <source>
        <dbReference type="Pfam" id="PF21209"/>
    </source>
</evidence>
<feature type="domain" description="Alpha-rhamnosidase-like N-terminal" evidence="3">
    <location>
        <begin position="63"/>
        <end position="267"/>
    </location>
</feature>
<keyword evidence="5" id="KW-1185">Reference proteome</keyword>
<dbReference type="Pfam" id="PF17389">
    <property type="entry name" value="Bac_rhamnosid6H"/>
    <property type="match status" value="1"/>
</dbReference>
<dbReference type="InterPro" id="IPR008928">
    <property type="entry name" value="6-hairpin_glycosidase_sf"/>
</dbReference>
<organism evidence="4 5">
    <name type="scientific">Dysgonomonas alginatilytica</name>
    <dbReference type="NCBI Taxonomy" id="1605892"/>
    <lineage>
        <taxon>Bacteria</taxon>
        <taxon>Pseudomonadati</taxon>
        <taxon>Bacteroidota</taxon>
        <taxon>Bacteroidia</taxon>
        <taxon>Bacteroidales</taxon>
        <taxon>Dysgonomonadaceae</taxon>
        <taxon>Dysgonomonas</taxon>
    </lineage>
</organism>
<name>A0A2V3PRG5_9BACT</name>
<dbReference type="OrthoDB" id="9815108at2"/>
<dbReference type="Pfam" id="PF17390">
    <property type="entry name" value="Bac_rhamnosid_C"/>
    <property type="match status" value="1"/>
</dbReference>
<dbReference type="Gene3D" id="2.60.120.260">
    <property type="entry name" value="Galactose-binding domain-like"/>
    <property type="match status" value="2"/>
</dbReference>
<dbReference type="Gene3D" id="2.60.420.10">
    <property type="entry name" value="Maltose phosphorylase, domain 3"/>
    <property type="match status" value="1"/>
</dbReference>
<dbReference type="InterPro" id="IPR012341">
    <property type="entry name" value="6hp_glycosidase-like_sf"/>
</dbReference>
<dbReference type="AlphaFoldDB" id="A0A2V3PRG5"/>
<accession>A0A2V3PRG5</accession>
<dbReference type="InterPro" id="IPR048932">
    <property type="entry name" value="Rhamnosid-like_N_bacteroidetes"/>
</dbReference>
<evidence type="ECO:0000313" key="5">
    <source>
        <dbReference type="Proteomes" id="UP000247973"/>
    </source>
</evidence>
<dbReference type="PANTHER" id="PTHR34987:SF6">
    <property type="entry name" value="ALPHA-L-RHAMNOSIDASE SIX-HAIRPIN GLYCOSIDASE DOMAIN-CONTAINING PROTEIN"/>
    <property type="match status" value="1"/>
</dbReference>
<dbReference type="InterPro" id="IPR035398">
    <property type="entry name" value="Bac_rhamnosid_C"/>
</dbReference>